<evidence type="ECO:0000256" key="8">
    <source>
        <dbReference type="SAM" id="MobiDB-lite"/>
    </source>
</evidence>
<evidence type="ECO:0000256" key="6">
    <source>
        <dbReference type="ARBA" id="ARBA00022790"/>
    </source>
</evidence>
<proteinExistence type="inferred from homology"/>
<dbReference type="OMA" id="SEENWKD"/>
<comment type="subcellular location">
    <subcellularLocation>
        <location evidence="2">Cytoplasm</location>
    </subcellularLocation>
    <subcellularLocation>
        <location evidence="1">Nucleus</location>
    </subcellularLocation>
</comment>
<gene>
    <name evidence="10" type="primary">CSN2</name>
    <name evidence="10" type="ORF">DFA_07144</name>
</gene>
<dbReference type="AlphaFoldDB" id="F4PVL4"/>
<comment type="similarity">
    <text evidence="3">Belongs to the CSN2 family.</text>
</comment>
<evidence type="ECO:0000313" key="11">
    <source>
        <dbReference type="Proteomes" id="UP000007797"/>
    </source>
</evidence>
<evidence type="ECO:0000256" key="2">
    <source>
        <dbReference type="ARBA" id="ARBA00004496"/>
    </source>
</evidence>
<dbReference type="Proteomes" id="UP000007797">
    <property type="component" value="Unassembled WGS sequence"/>
</dbReference>
<dbReference type="GO" id="GO:0000502">
    <property type="term" value="C:proteasome complex"/>
    <property type="evidence" value="ECO:0007669"/>
    <property type="project" value="UniProtKB-KW"/>
</dbReference>
<dbReference type="InterPro" id="IPR036390">
    <property type="entry name" value="WH_DNA-bd_sf"/>
</dbReference>
<evidence type="ECO:0000313" key="10">
    <source>
        <dbReference type="EMBL" id="EGG20028.1"/>
    </source>
</evidence>
<dbReference type="GO" id="GO:0005737">
    <property type="term" value="C:cytoplasm"/>
    <property type="evidence" value="ECO:0007669"/>
    <property type="project" value="UniProtKB-SubCell"/>
</dbReference>
<dbReference type="PANTHER" id="PTHR10678">
    <property type="entry name" value="26S PROTEASOME NON-ATPASE REGULATORY SUBUNIT 11/COP9 SIGNALOSOME COMPLEX SUBUNIT 2"/>
    <property type="match status" value="1"/>
</dbReference>
<dbReference type="InterPro" id="IPR000717">
    <property type="entry name" value="PCI_dom"/>
</dbReference>
<feature type="domain" description="PCI" evidence="9">
    <location>
        <begin position="252"/>
        <end position="421"/>
    </location>
</feature>
<reference evidence="11" key="1">
    <citation type="journal article" date="2011" name="Genome Res.">
        <title>Phylogeny-wide analysis of social amoeba genomes highlights ancient origins for complex intercellular communication.</title>
        <authorList>
            <person name="Heidel A.J."/>
            <person name="Lawal H.M."/>
            <person name="Felder M."/>
            <person name="Schilde C."/>
            <person name="Helps N.R."/>
            <person name="Tunggal B."/>
            <person name="Rivero F."/>
            <person name="John U."/>
            <person name="Schleicher M."/>
            <person name="Eichinger L."/>
            <person name="Platzer M."/>
            <person name="Noegel A.A."/>
            <person name="Schaap P."/>
            <person name="Gloeckner G."/>
        </authorList>
    </citation>
    <scope>NUCLEOTIDE SEQUENCE [LARGE SCALE GENOMIC DNA]</scope>
    <source>
        <strain evidence="11">SH3</strain>
    </source>
</reference>
<keyword evidence="11" id="KW-1185">Reference proteome</keyword>
<evidence type="ECO:0000256" key="1">
    <source>
        <dbReference type="ARBA" id="ARBA00004123"/>
    </source>
</evidence>
<evidence type="ECO:0000256" key="5">
    <source>
        <dbReference type="ARBA" id="ARBA00022490"/>
    </source>
</evidence>
<evidence type="ECO:0000256" key="3">
    <source>
        <dbReference type="ARBA" id="ARBA00009318"/>
    </source>
</evidence>
<dbReference type="SMART" id="SM00753">
    <property type="entry name" value="PAM"/>
    <property type="match status" value="1"/>
</dbReference>
<dbReference type="Gene3D" id="1.25.40.570">
    <property type="match status" value="1"/>
</dbReference>
<dbReference type="FunFam" id="1.25.40.570:FF:000011">
    <property type="entry name" value="COP9 signalosome complex subunit 2"/>
    <property type="match status" value="1"/>
</dbReference>
<dbReference type="EMBL" id="GL883013">
    <property type="protein sequence ID" value="EGG20028.1"/>
    <property type="molecule type" value="Genomic_DNA"/>
</dbReference>
<dbReference type="GeneID" id="14872315"/>
<dbReference type="InterPro" id="IPR050871">
    <property type="entry name" value="26S_Proteasome/COP9_Components"/>
</dbReference>
<feature type="region of interest" description="Disordered" evidence="8">
    <location>
        <begin position="1"/>
        <end position="30"/>
    </location>
</feature>
<dbReference type="KEGG" id="dfa:DFA_07144"/>
<dbReference type="GO" id="GO:0008180">
    <property type="term" value="C:COP9 signalosome"/>
    <property type="evidence" value="ECO:0007669"/>
    <property type="project" value="UniProtKB-KW"/>
</dbReference>
<dbReference type="STRING" id="1054147.F4PVL4"/>
<dbReference type="SUPFAM" id="SSF46785">
    <property type="entry name" value="Winged helix' DNA-binding domain"/>
    <property type="match status" value="1"/>
</dbReference>
<dbReference type="PROSITE" id="PS50250">
    <property type="entry name" value="PCI"/>
    <property type="match status" value="1"/>
</dbReference>
<evidence type="ECO:0000256" key="4">
    <source>
        <dbReference type="ARBA" id="ARBA00014879"/>
    </source>
</evidence>
<organism evidence="10 11">
    <name type="scientific">Cavenderia fasciculata</name>
    <name type="common">Slime mold</name>
    <name type="synonym">Dictyostelium fasciculatum</name>
    <dbReference type="NCBI Taxonomy" id="261658"/>
    <lineage>
        <taxon>Eukaryota</taxon>
        <taxon>Amoebozoa</taxon>
        <taxon>Evosea</taxon>
        <taxon>Eumycetozoa</taxon>
        <taxon>Dictyostelia</taxon>
        <taxon>Acytosteliales</taxon>
        <taxon>Cavenderiaceae</taxon>
        <taxon>Cavenderia</taxon>
    </lineage>
</organism>
<dbReference type="Pfam" id="PF01399">
    <property type="entry name" value="PCI"/>
    <property type="match status" value="1"/>
</dbReference>
<dbReference type="OrthoDB" id="194139at2759"/>
<protein>
    <recommendedName>
        <fullName evidence="4">COP9 signalosome complex subunit 2</fullName>
    </recommendedName>
</protein>
<accession>F4PVL4</accession>
<dbReference type="SMART" id="SM00088">
    <property type="entry name" value="PINT"/>
    <property type="match status" value="1"/>
</dbReference>
<evidence type="ECO:0000259" key="9">
    <source>
        <dbReference type="PROSITE" id="PS50250"/>
    </source>
</evidence>
<evidence type="ECO:0000256" key="7">
    <source>
        <dbReference type="ARBA" id="ARBA00023242"/>
    </source>
</evidence>
<sequence length="450" mass="52128">MSDDEDMIYDDDEYYDDDDGDDNNDDEDPSVEIENQYYNSKGLIEDSVPEAIESYERVIELENGEKGEWGFKALKKITKLNFQIQKYEKMISIYKQFLSYTKSAVTSNTSEKGINSILDLVSASNTNIDLDLVQQIYDLTLKTLLEAKNERVWFRTNLKLCKLLFEKEEYSRLAKILRELQKSCQNEDGSDDQKKGSQLVDIYALEIQMYTATKNNKKLKELYKKALDIKSAIPHPRIMGIIRECGGKMHMAEKEWEKAHSDFFEAFKNYDEAGNPRRIQCLKYLVLANMLMLSSINPFDSTEAKPYKNDPDILAMTNLVSAYERNDIYAFEKILRDNRKTIMEDPFIRMYIEDLLKNIRTQVLLKLLEPYTRIRIPFISKELNIPSNEVEALLVSLILDNKIRGAIDQVNQQLELDTAKSAGYWKYRSIHKWASQLGSVTNTVAGKLSA</sequence>
<keyword evidence="6" id="KW-0736">Signalosome</keyword>
<keyword evidence="5" id="KW-0963">Cytoplasm</keyword>
<keyword evidence="7" id="KW-0539">Nucleus</keyword>
<keyword evidence="10" id="KW-0647">Proteasome</keyword>
<name>F4PVL4_CACFS</name>
<dbReference type="RefSeq" id="XP_004367011.1">
    <property type="nucleotide sequence ID" value="XM_004366954.1"/>
</dbReference>